<name>A0A158PC91_ANGCA</name>
<dbReference type="GO" id="GO:0016020">
    <property type="term" value="C:membrane"/>
    <property type="evidence" value="ECO:0007669"/>
    <property type="project" value="TreeGrafter"/>
</dbReference>
<dbReference type="PANTHER" id="PTHR32465:SF0">
    <property type="entry name" value="BARDET-BIEDL SYNDROME 2 PROTEIN"/>
    <property type="match status" value="1"/>
</dbReference>
<dbReference type="GO" id="GO:0043005">
    <property type="term" value="C:neuron projection"/>
    <property type="evidence" value="ECO:0007669"/>
    <property type="project" value="TreeGrafter"/>
</dbReference>
<proteinExistence type="predicted"/>
<dbReference type="PANTHER" id="PTHR32465">
    <property type="entry name" value="BARDET-BIEDL SYNDROME 2 PROTEIN"/>
    <property type="match status" value="1"/>
</dbReference>
<evidence type="ECO:0000259" key="1">
    <source>
        <dbReference type="Pfam" id="PF23353"/>
    </source>
</evidence>
<dbReference type="GO" id="GO:0036064">
    <property type="term" value="C:ciliary basal body"/>
    <property type="evidence" value="ECO:0007669"/>
    <property type="project" value="TreeGrafter"/>
</dbReference>
<dbReference type="AlphaFoldDB" id="A0A158PC91"/>
<dbReference type="GO" id="GO:0031514">
    <property type="term" value="C:motile cilium"/>
    <property type="evidence" value="ECO:0007669"/>
    <property type="project" value="TreeGrafter"/>
</dbReference>
<evidence type="ECO:0000313" key="3">
    <source>
        <dbReference type="WBParaSite" id="ACAC_0001214301-mRNA-1"/>
    </source>
</evidence>
<organism evidence="2 3">
    <name type="scientific">Angiostrongylus cantonensis</name>
    <name type="common">Rat lungworm</name>
    <dbReference type="NCBI Taxonomy" id="6313"/>
    <lineage>
        <taxon>Eukaryota</taxon>
        <taxon>Metazoa</taxon>
        <taxon>Ecdysozoa</taxon>
        <taxon>Nematoda</taxon>
        <taxon>Chromadorea</taxon>
        <taxon>Rhabditida</taxon>
        <taxon>Rhabditina</taxon>
        <taxon>Rhabditomorpha</taxon>
        <taxon>Strongyloidea</taxon>
        <taxon>Metastrongylidae</taxon>
        <taxon>Angiostrongylus</taxon>
    </lineage>
</organism>
<dbReference type="GO" id="GO:0034464">
    <property type="term" value="C:BBSome"/>
    <property type="evidence" value="ECO:0007669"/>
    <property type="project" value="InterPro"/>
</dbReference>
<dbReference type="Proteomes" id="UP000035642">
    <property type="component" value="Unassembled WGS sequence"/>
</dbReference>
<dbReference type="STRING" id="6313.A0A158PC91"/>
<sequence>LMNAESFILYPLSLFRTFRSTDLTEKQTQLMEMIIRAEDAIVIDLVRKYYTRIGHLDRTVRQAFHLRANNHERFVHSLRTLHKIIEQAAKLRCKDHILFMFYILILKNIVKQYENSHMLPVIARTSELESACYVGQSIGYRTRHHYRNL</sequence>
<keyword evidence="2" id="KW-1185">Reference proteome</keyword>
<dbReference type="InterPro" id="IPR016616">
    <property type="entry name" value="Bardet-Biedl_syndrome_2_prot"/>
</dbReference>
<dbReference type="Pfam" id="PF23353">
    <property type="entry name" value="BBS2_hp"/>
    <property type="match status" value="1"/>
</dbReference>
<dbReference type="InterPro" id="IPR055380">
    <property type="entry name" value="BBS2_hp_dom"/>
</dbReference>
<reference evidence="3" key="2">
    <citation type="submission" date="2016-04" db="UniProtKB">
        <authorList>
            <consortium name="WormBaseParasite"/>
        </authorList>
    </citation>
    <scope>IDENTIFICATION</scope>
</reference>
<dbReference type="WBParaSite" id="ACAC_0001214301-mRNA-1">
    <property type="protein sequence ID" value="ACAC_0001214301-mRNA-1"/>
    <property type="gene ID" value="ACAC_0001214301"/>
</dbReference>
<feature type="domain" description="BBS2 hairpin" evidence="1">
    <location>
        <begin position="20"/>
        <end position="90"/>
    </location>
</feature>
<reference evidence="2" key="1">
    <citation type="submission" date="2012-09" db="EMBL/GenBank/DDBJ databases">
        <authorList>
            <person name="Martin A.A."/>
        </authorList>
    </citation>
    <scope>NUCLEOTIDE SEQUENCE</scope>
</reference>
<evidence type="ECO:0000313" key="2">
    <source>
        <dbReference type="Proteomes" id="UP000035642"/>
    </source>
</evidence>
<dbReference type="GO" id="GO:1905515">
    <property type="term" value="P:non-motile cilium assembly"/>
    <property type="evidence" value="ECO:0007669"/>
    <property type="project" value="InterPro"/>
</dbReference>
<protein>
    <submittedName>
        <fullName evidence="3">BBS2_C domain-containing protein</fullName>
    </submittedName>
</protein>
<accession>A0A158PC91</accession>